<protein>
    <submittedName>
        <fullName evidence="2">Uncharacterized protein</fullName>
    </submittedName>
</protein>
<proteinExistence type="inferred from homology"/>
<dbReference type="GeneID" id="24920548"/>
<keyword evidence="3" id="KW-1185">Reference proteome</keyword>
<dbReference type="EMBL" id="FN668661">
    <property type="protein sequence ID" value="CBK23610.2"/>
    <property type="molecule type" value="Genomic_DNA"/>
</dbReference>
<comment type="similarity">
    <text evidence="1">Belongs to the STXBP/unc-18/SEC1 family.</text>
</comment>
<evidence type="ECO:0000313" key="2">
    <source>
        <dbReference type="EMBL" id="CBK23610.2"/>
    </source>
</evidence>
<gene>
    <name evidence="2" type="ORF">GSBLH_T00003449001</name>
</gene>
<reference evidence="2" key="1">
    <citation type="submission" date="2010-02" db="EMBL/GenBank/DDBJ databases">
        <title>Sequencing and annotation of the Blastocystis hominis genome.</title>
        <authorList>
            <person name="Wincker P."/>
        </authorList>
    </citation>
    <scope>NUCLEOTIDE SEQUENCE</scope>
    <source>
        <strain evidence="2">Singapore isolate B</strain>
    </source>
</reference>
<evidence type="ECO:0000256" key="1">
    <source>
        <dbReference type="ARBA" id="ARBA00009884"/>
    </source>
</evidence>
<name>D8M611_BLAHO</name>
<sequence>MEITNSLSSIYLKHDYTPLKDIARAVLKLEVLFGAFRSFHAIGPLSRSVLNLMKELQPDDDSLSVDSIPSSLNRLILIDRSVDWVSPFTTSLTYESLIHEVPCDLGSAHFVGSGNGLWRRFIGGESNWKEGECRVDFVEHERRSLLRNRRFEHQHRSSVAEREMQRDRRYIFFHHHHYHPAFSKNRPISSDSSVSEIAAYAGKVGTISELKESLQIHLEVRFFPSKLIFFRSPVKSRPGRMLPPSASDGSASEKFWRVATHRTSLRVCSTVRSKPDHSSIVAPH</sequence>
<evidence type="ECO:0000313" key="3">
    <source>
        <dbReference type="Proteomes" id="UP000008312"/>
    </source>
</evidence>
<organism evidence="2">
    <name type="scientific">Blastocystis hominis</name>
    <dbReference type="NCBI Taxonomy" id="12968"/>
    <lineage>
        <taxon>Eukaryota</taxon>
        <taxon>Sar</taxon>
        <taxon>Stramenopiles</taxon>
        <taxon>Bigyra</taxon>
        <taxon>Opalozoa</taxon>
        <taxon>Opalinata</taxon>
        <taxon>Blastocystidae</taxon>
        <taxon>Blastocystis</taxon>
    </lineage>
</organism>
<accession>D8M611</accession>
<dbReference type="InterPro" id="IPR001619">
    <property type="entry name" value="Sec1-like"/>
</dbReference>
<dbReference type="GO" id="GO:0016192">
    <property type="term" value="P:vesicle-mediated transport"/>
    <property type="evidence" value="ECO:0007669"/>
    <property type="project" value="InterPro"/>
</dbReference>
<dbReference type="Proteomes" id="UP000008312">
    <property type="component" value="Unassembled WGS sequence"/>
</dbReference>
<dbReference type="AlphaFoldDB" id="D8M611"/>
<dbReference type="Pfam" id="PF00995">
    <property type="entry name" value="Sec1"/>
    <property type="match status" value="1"/>
</dbReference>
<dbReference type="Gene3D" id="3.40.50.1910">
    <property type="match status" value="1"/>
</dbReference>
<dbReference type="SUPFAM" id="SSF56815">
    <property type="entry name" value="Sec1/munc18-like (SM) proteins"/>
    <property type="match status" value="1"/>
</dbReference>
<dbReference type="RefSeq" id="XP_012897658.1">
    <property type="nucleotide sequence ID" value="XM_013042204.1"/>
</dbReference>
<dbReference type="InterPro" id="IPR027482">
    <property type="entry name" value="Sec1-like_dom2"/>
</dbReference>
<dbReference type="InterPro" id="IPR036045">
    <property type="entry name" value="Sec1-like_sf"/>
</dbReference>
<dbReference type="OrthoDB" id="10262287at2759"/>
<dbReference type="InParanoid" id="D8M611"/>